<dbReference type="Pfam" id="PF13443">
    <property type="entry name" value="HTH_26"/>
    <property type="match status" value="1"/>
</dbReference>
<accession>A0A163X9V5</accession>
<sequence length="281" mass="32004">MDTKEFINEQFVRTIETLIENKTVKSKASISRELGLSSNAISEIKGGRNNVGIDVVLKLCDMFDISVEYQLQGKGEMFLNKKTKEPKIYSIDQNLTHVVDEPLSVYNSVFEVDTDFVDDEIEVFTNTNGNRFYVYPNKRIEIEVLKVPFKAYASYIECYQDEMNTINGFESARFAADHIGRGNYICFISEGDSMNGGMLDDTPGGSEILAREVGRQLWDNLHNTKYGLIFVTKTGIMHKDFGGYNEATGMFTLTSRNKAHKPFEYPANDVYQIFNVIKRSF</sequence>
<evidence type="ECO:0000313" key="3">
    <source>
        <dbReference type="Proteomes" id="UP000076630"/>
    </source>
</evidence>
<dbReference type="GO" id="GO:0003677">
    <property type="term" value="F:DNA binding"/>
    <property type="evidence" value="ECO:0007669"/>
    <property type="project" value="InterPro"/>
</dbReference>
<proteinExistence type="predicted"/>
<feature type="domain" description="HTH cro/C1-type" evidence="1">
    <location>
        <begin position="31"/>
        <end position="70"/>
    </location>
</feature>
<dbReference type="InterPro" id="IPR010982">
    <property type="entry name" value="Lambda_DNA-bd_dom_sf"/>
</dbReference>
<dbReference type="CDD" id="cd00093">
    <property type="entry name" value="HTH_XRE"/>
    <property type="match status" value="1"/>
</dbReference>
<dbReference type="InterPro" id="IPR001387">
    <property type="entry name" value="Cro/C1-type_HTH"/>
</dbReference>
<dbReference type="Proteomes" id="UP000076630">
    <property type="component" value="Unassembled WGS sequence"/>
</dbReference>
<name>A0A163X9V5_9FLAO</name>
<dbReference type="RefSeq" id="WP_038985396.1">
    <property type="nucleotide sequence ID" value="NZ_JWJO01000012.1"/>
</dbReference>
<dbReference type="SUPFAM" id="SSF47413">
    <property type="entry name" value="lambda repressor-like DNA-binding domains"/>
    <property type="match status" value="1"/>
</dbReference>
<reference evidence="2 3" key="1">
    <citation type="submission" date="2016-01" db="EMBL/GenBank/DDBJ databases">
        <title>Whole genome sequencing of Myroides marinus L41.</title>
        <authorList>
            <person name="Hong K.W."/>
        </authorList>
    </citation>
    <scope>NUCLEOTIDE SEQUENCE [LARGE SCALE GENOMIC DNA]</scope>
    <source>
        <strain evidence="2 3">L41</strain>
    </source>
</reference>
<evidence type="ECO:0000313" key="2">
    <source>
        <dbReference type="EMBL" id="KZE77557.1"/>
    </source>
</evidence>
<dbReference type="PROSITE" id="PS50943">
    <property type="entry name" value="HTH_CROC1"/>
    <property type="match status" value="1"/>
</dbReference>
<evidence type="ECO:0000259" key="1">
    <source>
        <dbReference type="PROSITE" id="PS50943"/>
    </source>
</evidence>
<keyword evidence="3" id="KW-1185">Reference proteome</keyword>
<dbReference type="Gene3D" id="1.10.260.40">
    <property type="entry name" value="lambda repressor-like DNA-binding domains"/>
    <property type="match status" value="1"/>
</dbReference>
<dbReference type="OrthoDB" id="3831186at2"/>
<dbReference type="EMBL" id="LQNU01000070">
    <property type="protein sequence ID" value="KZE77557.1"/>
    <property type="molecule type" value="Genomic_DNA"/>
</dbReference>
<gene>
    <name evidence="2" type="ORF">AV926_14215</name>
</gene>
<comment type="caution">
    <text evidence="2">The sequence shown here is derived from an EMBL/GenBank/DDBJ whole genome shotgun (WGS) entry which is preliminary data.</text>
</comment>
<protein>
    <submittedName>
        <fullName evidence="2">CI repressor</fullName>
    </submittedName>
</protein>
<dbReference type="AlphaFoldDB" id="A0A163X9V5"/>
<organism evidence="2 3">
    <name type="scientific">Myroides marinus</name>
    <dbReference type="NCBI Taxonomy" id="703342"/>
    <lineage>
        <taxon>Bacteria</taxon>
        <taxon>Pseudomonadati</taxon>
        <taxon>Bacteroidota</taxon>
        <taxon>Flavobacteriia</taxon>
        <taxon>Flavobacteriales</taxon>
        <taxon>Flavobacteriaceae</taxon>
        <taxon>Myroides</taxon>
    </lineage>
</organism>